<dbReference type="FunFam" id="3.10.580.10:FF:000002">
    <property type="entry name" value="Magnesium/cobalt efflux protein CorC"/>
    <property type="match status" value="1"/>
</dbReference>
<evidence type="ECO:0000313" key="7">
    <source>
        <dbReference type="Proteomes" id="UP000241762"/>
    </source>
</evidence>
<evidence type="ECO:0000256" key="4">
    <source>
        <dbReference type="PROSITE-ProRule" id="PRU00703"/>
    </source>
</evidence>
<dbReference type="Proteomes" id="UP000241762">
    <property type="component" value="Chromosome"/>
</dbReference>
<dbReference type="InterPro" id="IPR005170">
    <property type="entry name" value="Transptr-assoc_dom"/>
</dbReference>
<dbReference type="OrthoDB" id="9805314at2"/>
<dbReference type="AlphaFoldDB" id="A0A2P1P7E9"/>
<dbReference type="SUPFAM" id="SSF54631">
    <property type="entry name" value="CBS-domain pair"/>
    <property type="match status" value="1"/>
</dbReference>
<feature type="domain" description="CBS" evidence="5">
    <location>
        <begin position="136"/>
        <end position="193"/>
    </location>
</feature>
<dbReference type="SMART" id="SM00116">
    <property type="entry name" value="CBS"/>
    <property type="match status" value="2"/>
</dbReference>
<evidence type="ECO:0000256" key="2">
    <source>
        <dbReference type="ARBA" id="ARBA00022737"/>
    </source>
</evidence>
<dbReference type="GO" id="GO:0050660">
    <property type="term" value="F:flavin adenine dinucleotide binding"/>
    <property type="evidence" value="ECO:0007669"/>
    <property type="project" value="InterPro"/>
</dbReference>
<dbReference type="InterPro" id="IPR044751">
    <property type="entry name" value="Ion_transp-like_CBS"/>
</dbReference>
<dbReference type="Pfam" id="PF00571">
    <property type="entry name" value="CBS"/>
    <property type="match status" value="2"/>
</dbReference>
<reference evidence="6 7" key="1">
    <citation type="submission" date="2018-03" db="EMBL/GenBank/DDBJ databases">
        <title>A gene transfer event suggests a long-term partnership between eustigmatophyte algae and a novel lineage of endosymbiotic bacteria.</title>
        <authorList>
            <person name="Yurchenko T."/>
            <person name="Sevcikova T."/>
            <person name="Pribyl P."/>
            <person name="El Karkouri K."/>
            <person name="Klimes V."/>
            <person name="Amaral R."/>
            <person name="Zbrankova V."/>
            <person name="Kim E."/>
            <person name="Raoult D."/>
            <person name="Santos L.M.A."/>
            <person name="Elias M."/>
        </authorList>
    </citation>
    <scope>NUCLEOTIDE SEQUENCE [LARGE SCALE GENOMIC DNA]</scope>
    <source>
        <strain evidence="6">CCALA 838</strain>
    </source>
</reference>
<dbReference type="Gene3D" id="3.10.580.10">
    <property type="entry name" value="CBS-domain"/>
    <property type="match status" value="1"/>
</dbReference>
<dbReference type="PANTHER" id="PTHR22777">
    <property type="entry name" value="HEMOLYSIN-RELATED"/>
    <property type="match status" value="1"/>
</dbReference>
<dbReference type="SMART" id="SM01091">
    <property type="entry name" value="CorC_HlyC"/>
    <property type="match status" value="1"/>
</dbReference>
<evidence type="ECO:0000256" key="1">
    <source>
        <dbReference type="ARBA" id="ARBA00006446"/>
    </source>
</evidence>
<evidence type="ECO:0000313" key="6">
    <source>
        <dbReference type="EMBL" id="AVP87189.1"/>
    </source>
</evidence>
<comment type="similarity">
    <text evidence="1">Belongs to the UPF0053 family. Hemolysin C subfamily.</text>
</comment>
<keyword evidence="2" id="KW-0677">Repeat</keyword>
<dbReference type="GO" id="GO:0005886">
    <property type="term" value="C:plasma membrane"/>
    <property type="evidence" value="ECO:0007669"/>
    <property type="project" value="TreeGrafter"/>
</dbReference>
<sequence length="288" mass="32911">MPNTDRHSNIFQNFFNKIYNFWKQLAYIHKQKDLYSNALDKLLSKDDKIDDMSKLILENYVQFIDKTVEDILIPRSDVFGVKSTATIAEINQALTKHFHTRILVYENNLDNVVGFIHIKDLYKNFITGSTLKPLDLIRKPLTVVDSTKLVKLLAQMQKDRTHLAVVVDEYGGTKGIVTNENVIEALVGEIRDEHDRAPNDKDEYQLLDETTLIINARARIEKVEELLNIDLQKDQYDCDTIGGLVTAIANKVPPINTVVTVNENVQAEVIDASKRYLKTIKVKVLQDA</sequence>
<dbReference type="InterPro" id="IPR016169">
    <property type="entry name" value="FAD-bd_PCMH_sub2"/>
</dbReference>
<keyword evidence="7" id="KW-1185">Reference proteome</keyword>
<protein>
    <submittedName>
        <fullName evidence="6">Hemolysin C</fullName>
    </submittedName>
</protein>
<gene>
    <name evidence="6" type="ORF">phytr_2320</name>
</gene>
<proteinExistence type="inferred from homology"/>
<dbReference type="EMBL" id="CP027845">
    <property type="protein sequence ID" value="AVP87189.1"/>
    <property type="molecule type" value="Genomic_DNA"/>
</dbReference>
<keyword evidence="3 4" id="KW-0129">CBS domain</keyword>
<organism evidence="6 7">
    <name type="scientific">Candidatus Phycorickettsia trachydisci</name>
    <dbReference type="NCBI Taxonomy" id="2115978"/>
    <lineage>
        <taxon>Bacteria</taxon>
        <taxon>Pseudomonadati</taxon>
        <taxon>Pseudomonadota</taxon>
        <taxon>Alphaproteobacteria</taxon>
        <taxon>Rickettsiales</taxon>
        <taxon>Rickettsiaceae</taxon>
        <taxon>Candidatus Phycorickettsia</taxon>
    </lineage>
</organism>
<evidence type="ECO:0000259" key="5">
    <source>
        <dbReference type="PROSITE" id="PS51371"/>
    </source>
</evidence>
<dbReference type="PROSITE" id="PS51371">
    <property type="entry name" value="CBS"/>
    <property type="match status" value="2"/>
</dbReference>
<dbReference type="Gene3D" id="3.30.465.10">
    <property type="match status" value="1"/>
</dbReference>
<evidence type="ECO:0000256" key="3">
    <source>
        <dbReference type="ARBA" id="ARBA00023122"/>
    </source>
</evidence>
<dbReference type="SUPFAM" id="SSF56176">
    <property type="entry name" value="FAD-binding/transporter-associated domain-like"/>
    <property type="match status" value="1"/>
</dbReference>
<dbReference type="KEGG" id="ptc:phytr_2320"/>
<dbReference type="CDD" id="cd04590">
    <property type="entry name" value="CBS_pair_CorC_HlyC_assoc"/>
    <property type="match status" value="1"/>
</dbReference>
<dbReference type="InterPro" id="IPR046342">
    <property type="entry name" value="CBS_dom_sf"/>
</dbReference>
<accession>A0A2P1P7E9</accession>
<dbReference type="PANTHER" id="PTHR22777:SF17">
    <property type="entry name" value="UPF0053 PROTEIN SLL0260"/>
    <property type="match status" value="1"/>
</dbReference>
<dbReference type="InterPro" id="IPR036318">
    <property type="entry name" value="FAD-bd_PCMH-like_sf"/>
</dbReference>
<dbReference type="RefSeq" id="WP_106874060.1">
    <property type="nucleotide sequence ID" value="NZ_CP027845.1"/>
</dbReference>
<feature type="domain" description="CBS" evidence="5">
    <location>
        <begin position="72"/>
        <end position="131"/>
    </location>
</feature>
<dbReference type="Pfam" id="PF03471">
    <property type="entry name" value="CorC_HlyC"/>
    <property type="match status" value="1"/>
</dbReference>
<dbReference type="InterPro" id="IPR000644">
    <property type="entry name" value="CBS_dom"/>
</dbReference>
<name>A0A2P1P7E9_9RICK</name>